<evidence type="ECO:0000313" key="2">
    <source>
        <dbReference type="EMBL" id="MBB3877245.1"/>
    </source>
</evidence>
<gene>
    <name evidence="2" type="ORF">GGR47_003513</name>
</gene>
<dbReference type="SUPFAM" id="SSF69304">
    <property type="entry name" value="Tricorn protease N-terminal domain"/>
    <property type="match status" value="1"/>
</dbReference>
<keyword evidence="3" id="KW-1185">Reference proteome</keyword>
<dbReference type="AlphaFoldDB" id="A0AAW3TVW6"/>
<accession>A0AAW3TVW6</accession>
<evidence type="ECO:0000256" key="1">
    <source>
        <dbReference type="SAM" id="SignalP"/>
    </source>
</evidence>
<reference evidence="2 3" key="1">
    <citation type="submission" date="2020-08" db="EMBL/GenBank/DDBJ databases">
        <title>Genomic Encyclopedia of Type Strains, Phase IV (KMG-IV): sequencing the most valuable type-strain genomes for metagenomic binning, comparative biology and taxonomic classification.</title>
        <authorList>
            <person name="Goeker M."/>
        </authorList>
    </citation>
    <scope>NUCLEOTIDE SEQUENCE [LARGE SCALE GENOMIC DNA]</scope>
    <source>
        <strain evidence="2 3">DSM 15581</strain>
    </source>
</reference>
<comment type="caution">
    <text evidence="2">The sequence shown here is derived from an EMBL/GenBank/DDBJ whole genome shotgun (WGS) entry which is preliminary data.</text>
</comment>
<evidence type="ECO:0000313" key="3">
    <source>
        <dbReference type="Proteomes" id="UP000528945"/>
    </source>
</evidence>
<proteinExistence type="predicted"/>
<dbReference type="Proteomes" id="UP000528945">
    <property type="component" value="Unassembled WGS sequence"/>
</dbReference>
<protein>
    <recommendedName>
        <fullName evidence="4">WD40-like Beta Propeller Repeat</fullName>
    </recommendedName>
</protein>
<keyword evidence="1" id="KW-0732">Signal</keyword>
<organism evidence="2 3">
    <name type="scientific">Sphingomonas aquatilis</name>
    <dbReference type="NCBI Taxonomy" id="93063"/>
    <lineage>
        <taxon>Bacteria</taxon>
        <taxon>Pseudomonadati</taxon>
        <taxon>Pseudomonadota</taxon>
        <taxon>Alphaproteobacteria</taxon>
        <taxon>Sphingomonadales</taxon>
        <taxon>Sphingomonadaceae</taxon>
        <taxon>Sphingomonas</taxon>
    </lineage>
</organism>
<feature type="signal peptide" evidence="1">
    <location>
        <begin position="1"/>
        <end position="20"/>
    </location>
</feature>
<feature type="chain" id="PRO_5043778055" description="WD40-like Beta Propeller Repeat" evidence="1">
    <location>
        <begin position="21"/>
        <end position="193"/>
    </location>
</feature>
<evidence type="ECO:0008006" key="4">
    <source>
        <dbReference type="Google" id="ProtNLM"/>
    </source>
</evidence>
<name>A0AAW3TVW6_9SPHN</name>
<dbReference type="EMBL" id="JACIDB010000013">
    <property type="protein sequence ID" value="MBB3877245.1"/>
    <property type="molecule type" value="Genomic_DNA"/>
</dbReference>
<sequence>MKTLVLIALLAASLPASAQAQDTSKSPDGLYTVSIVPNGAGDENGSGAEALVLYSTKSNLKRRLLVSKWDGDYARNLANLSKPLFSLDGGYVYFNSSDASPNSSYVHQFDLKLNAVRSICPGWALRVMRTGPYRGYLLVQTHRYWDRPEGGSYNPVFLTHPSGKKIMMVPGSDNDEGELAVDPWLTKMNWRAW</sequence>
<dbReference type="RefSeq" id="WP_033966689.1">
    <property type="nucleotide sequence ID" value="NZ_JACIDB010000013.1"/>
</dbReference>